<keyword evidence="3" id="KW-1185">Reference proteome</keyword>
<dbReference type="Pfam" id="PF21900">
    <property type="entry name" value="DUF6920"/>
    <property type="match status" value="1"/>
</dbReference>
<organism evidence="2 3">
    <name type="scientific">Gillisia mitskevichiae</name>
    <dbReference type="NCBI Taxonomy" id="270921"/>
    <lineage>
        <taxon>Bacteria</taxon>
        <taxon>Pseudomonadati</taxon>
        <taxon>Bacteroidota</taxon>
        <taxon>Flavobacteriia</taxon>
        <taxon>Flavobacteriales</taxon>
        <taxon>Flavobacteriaceae</taxon>
        <taxon>Gillisia</taxon>
    </lineage>
</organism>
<keyword evidence="1" id="KW-0812">Transmembrane</keyword>
<dbReference type="InterPro" id="IPR054213">
    <property type="entry name" value="DUF6920"/>
</dbReference>
<reference evidence="2 3" key="1">
    <citation type="submission" date="2018-10" db="EMBL/GenBank/DDBJ databases">
        <title>Genomic Encyclopedia of Archaeal and Bacterial Type Strains, Phase II (KMG-II): from individual species to whole genera.</title>
        <authorList>
            <person name="Goeker M."/>
        </authorList>
    </citation>
    <scope>NUCLEOTIDE SEQUENCE [LARGE SCALE GENOMIC DNA]</scope>
    <source>
        <strain evidence="2 3">DSM 19839</strain>
    </source>
</reference>
<keyword evidence="1" id="KW-0472">Membrane</keyword>
<evidence type="ECO:0000313" key="2">
    <source>
        <dbReference type="EMBL" id="RKS55561.1"/>
    </source>
</evidence>
<dbReference type="Proteomes" id="UP000276282">
    <property type="component" value="Unassembled WGS sequence"/>
</dbReference>
<dbReference type="RefSeq" id="WP_121344366.1">
    <property type="nucleotide sequence ID" value="NZ_RBLG01000001.1"/>
</dbReference>
<comment type="caution">
    <text evidence="2">The sequence shown here is derived from an EMBL/GenBank/DDBJ whole genome shotgun (WGS) entry which is preliminary data.</text>
</comment>
<feature type="transmembrane region" description="Helical" evidence="1">
    <location>
        <begin position="89"/>
        <end position="107"/>
    </location>
</feature>
<evidence type="ECO:0000256" key="1">
    <source>
        <dbReference type="SAM" id="Phobius"/>
    </source>
</evidence>
<feature type="transmembrane region" description="Helical" evidence="1">
    <location>
        <begin position="64"/>
        <end position="83"/>
    </location>
</feature>
<gene>
    <name evidence="2" type="ORF">BC962_0526</name>
</gene>
<proteinExistence type="predicted"/>
<sequence>MRIALTILIGLHGMIHLIGFLKAFGIFQFDAISQPVSKTLGVLFLVAFFFFAVTANLFFRRHDYWWIIGLLAVLISQFLIISFWKDTGFGSILNLVILTASIIGYSTNSFKEKVHAETAKMLSYIDTSEKKSVSKQIIADLPSPVQKWLLNNGSLGKENISSVFLKQDLQILMKPEQKQWSTAKAKQYFTIDPPAFNWCVNLEMKPWIKLVGRDKFEKGKGEMEIKLLSLFPIVNSRNDEKINQASLQRYLAEIVWFPSAVFSSYISWESIDENSARATMRYNGTEGSGVFHFDEMGDFKKFIAMRYKDTTLTEWVVNATKTELRNGIKIPVECNAAWKLEDGYWTWLKIKITHIEYNLK</sequence>
<dbReference type="EMBL" id="RBLG01000001">
    <property type="protein sequence ID" value="RKS55561.1"/>
    <property type="molecule type" value="Genomic_DNA"/>
</dbReference>
<dbReference type="AlphaFoldDB" id="A0A495PYE6"/>
<name>A0A495PYE6_9FLAO</name>
<protein>
    <submittedName>
        <fullName evidence="2">Uncharacterized protein</fullName>
    </submittedName>
</protein>
<dbReference type="OrthoDB" id="9786534at2"/>
<keyword evidence="1" id="KW-1133">Transmembrane helix</keyword>
<evidence type="ECO:0000313" key="3">
    <source>
        <dbReference type="Proteomes" id="UP000276282"/>
    </source>
</evidence>
<accession>A0A495PYE6</accession>
<feature type="transmembrane region" description="Helical" evidence="1">
    <location>
        <begin position="39"/>
        <end position="59"/>
    </location>
</feature>